<protein>
    <recommendedName>
        <fullName evidence="7">Palmitoyltransferase</fullName>
        <ecNumber evidence="7">2.3.1.225</ecNumber>
    </recommendedName>
</protein>
<name>A0ABR2KF44_9EUKA</name>
<dbReference type="PANTHER" id="PTHR22883">
    <property type="entry name" value="ZINC FINGER DHHC DOMAIN CONTAINING PROTEIN"/>
    <property type="match status" value="1"/>
</dbReference>
<dbReference type="PANTHER" id="PTHR22883:SF147">
    <property type="entry name" value="PALMITOYLTRANSFERASE"/>
    <property type="match status" value="1"/>
</dbReference>
<comment type="catalytic activity">
    <reaction evidence="7">
        <text>L-cysteinyl-[protein] + hexadecanoyl-CoA = S-hexadecanoyl-L-cysteinyl-[protein] + CoA</text>
        <dbReference type="Rhea" id="RHEA:36683"/>
        <dbReference type="Rhea" id="RHEA-COMP:10131"/>
        <dbReference type="Rhea" id="RHEA-COMP:11032"/>
        <dbReference type="ChEBI" id="CHEBI:29950"/>
        <dbReference type="ChEBI" id="CHEBI:57287"/>
        <dbReference type="ChEBI" id="CHEBI:57379"/>
        <dbReference type="ChEBI" id="CHEBI:74151"/>
        <dbReference type="EC" id="2.3.1.225"/>
    </reaction>
</comment>
<dbReference type="Proteomes" id="UP001470230">
    <property type="component" value="Unassembled WGS sequence"/>
</dbReference>
<comment type="similarity">
    <text evidence="7">Belongs to the DHHC palmitoyltransferase family.</text>
</comment>
<evidence type="ECO:0000313" key="9">
    <source>
        <dbReference type="EMBL" id="KAK8889764.1"/>
    </source>
</evidence>
<comment type="domain">
    <text evidence="7">The DHHC domain is required for palmitoyltransferase activity.</text>
</comment>
<comment type="subcellular location">
    <subcellularLocation>
        <location evidence="1">Membrane</location>
        <topology evidence="1">Multi-pass membrane protein</topology>
    </subcellularLocation>
</comment>
<evidence type="ECO:0000256" key="5">
    <source>
        <dbReference type="ARBA" id="ARBA00023136"/>
    </source>
</evidence>
<keyword evidence="2 7" id="KW-0808">Transferase</keyword>
<dbReference type="EC" id="2.3.1.225" evidence="7"/>
<reference evidence="9 10" key="1">
    <citation type="submission" date="2024-04" db="EMBL/GenBank/DDBJ databases">
        <title>Tritrichomonas musculus Genome.</title>
        <authorList>
            <person name="Alves-Ferreira E."/>
            <person name="Grigg M."/>
            <person name="Lorenzi H."/>
            <person name="Galac M."/>
        </authorList>
    </citation>
    <scope>NUCLEOTIDE SEQUENCE [LARGE SCALE GENOMIC DNA]</scope>
    <source>
        <strain evidence="9 10">EAF2021</strain>
    </source>
</reference>
<accession>A0ABR2KF44</accession>
<dbReference type="InterPro" id="IPR039859">
    <property type="entry name" value="PFA4/ZDH16/20/ERF2-like"/>
</dbReference>
<evidence type="ECO:0000256" key="4">
    <source>
        <dbReference type="ARBA" id="ARBA00022989"/>
    </source>
</evidence>
<evidence type="ECO:0000313" key="10">
    <source>
        <dbReference type="Proteomes" id="UP001470230"/>
    </source>
</evidence>
<feature type="transmembrane region" description="Helical" evidence="7">
    <location>
        <begin position="41"/>
        <end position="64"/>
    </location>
</feature>
<dbReference type="EMBL" id="JAPFFF010000005">
    <property type="protein sequence ID" value="KAK8889764.1"/>
    <property type="molecule type" value="Genomic_DNA"/>
</dbReference>
<evidence type="ECO:0000256" key="7">
    <source>
        <dbReference type="RuleBase" id="RU079119"/>
    </source>
</evidence>
<dbReference type="PROSITE" id="PS50216">
    <property type="entry name" value="DHHC"/>
    <property type="match status" value="1"/>
</dbReference>
<keyword evidence="10" id="KW-1185">Reference proteome</keyword>
<keyword evidence="5 7" id="KW-0472">Membrane</keyword>
<feature type="transmembrane region" description="Helical" evidence="7">
    <location>
        <begin position="12"/>
        <end position="34"/>
    </location>
</feature>
<comment type="caution">
    <text evidence="9">The sequence shown here is derived from an EMBL/GenBank/DDBJ whole genome shotgun (WGS) entry which is preliminary data.</text>
</comment>
<evidence type="ECO:0000256" key="1">
    <source>
        <dbReference type="ARBA" id="ARBA00004141"/>
    </source>
</evidence>
<organism evidence="9 10">
    <name type="scientific">Tritrichomonas musculus</name>
    <dbReference type="NCBI Taxonomy" id="1915356"/>
    <lineage>
        <taxon>Eukaryota</taxon>
        <taxon>Metamonada</taxon>
        <taxon>Parabasalia</taxon>
        <taxon>Tritrichomonadida</taxon>
        <taxon>Tritrichomonadidae</taxon>
        <taxon>Tritrichomonas</taxon>
    </lineage>
</organism>
<keyword evidence="6 7" id="KW-0012">Acyltransferase</keyword>
<dbReference type="InterPro" id="IPR001594">
    <property type="entry name" value="Palmitoyltrfase_DHHC"/>
</dbReference>
<evidence type="ECO:0000256" key="3">
    <source>
        <dbReference type="ARBA" id="ARBA00022692"/>
    </source>
</evidence>
<proteinExistence type="inferred from homology"/>
<dbReference type="Pfam" id="PF01529">
    <property type="entry name" value="DHHC"/>
    <property type="match status" value="1"/>
</dbReference>
<evidence type="ECO:0000256" key="2">
    <source>
        <dbReference type="ARBA" id="ARBA00022679"/>
    </source>
</evidence>
<keyword evidence="4 7" id="KW-1133">Transmembrane helix</keyword>
<feature type="transmembrane region" description="Helical" evidence="7">
    <location>
        <begin position="134"/>
        <end position="159"/>
    </location>
</feature>
<feature type="transmembrane region" description="Helical" evidence="7">
    <location>
        <begin position="168"/>
        <end position="189"/>
    </location>
</feature>
<feature type="domain" description="Palmitoyltransferase DHHC" evidence="8">
    <location>
        <begin position="92"/>
        <end position="188"/>
    </location>
</feature>
<evidence type="ECO:0000259" key="8">
    <source>
        <dbReference type="Pfam" id="PF01529"/>
    </source>
</evidence>
<sequence length="238" mass="27566">MNKFFSNLARIAIFNFLLISFLLPGIKLTLVLFFRSNNEQLHFYATICTVILSFLLFMLEFSWIRVLFMNPGKLIDEINKRGSLPISHYPPCKKCGLPKPPRCHHCSQCGCCILFMDHHCETIGSCLGYYNYKVFILVLFYGSITCAYGAFVLLTSLFLTKGYKIKQLFLSILLLSLSFALHLFSNIYIKMSRNNTSTIDTIYPLEQQTPLPKINYFDSGIWRFIPSPPRINPYEYIE</sequence>
<evidence type="ECO:0000256" key="6">
    <source>
        <dbReference type="ARBA" id="ARBA00023315"/>
    </source>
</evidence>
<keyword evidence="3 7" id="KW-0812">Transmembrane</keyword>
<gene>
    <name evidence="9" type="ORF">M9Y10_034518</name>
</gene>